<dbReference type="EMBL" id="JACEEZ010023116">
    <property type="protein sequence ID" value="KAG0711700.1"/>
    <property type="molecule type" value="Genomic_DNA"/>
</dbReference>
<evidence type="ECO:0000256" key="1">
    <source>
        <dbReference type="ARBA" id="ARBA00023054"/>
    </source>
</evidence>
<keyword evidence="1" id="KW-0175">Coiled coil</keyword>
<dbReference type="PROSITE" id="PS50003">
    <property type="entry name" value="PH_DOMAIN"/>
    <property type="match status" value="1"/>
</dbReference>
<feature type="region of interest" description="Disordered" evidence="2">
    <location>
        <begin position="22"/>
        <end position="44"/>
    </location>
</feature>
<dbReference type="PANTHER" id="PTHR12156">
    <property type="entry name" value="PLECKSTRIN HOMOLOGY-LIKE DOMAIN, FAMILY B, MEMBER 3"/>
    <property type="match status" value="1"/>
</dbReference>
<evidence type="ECO:0000256" key="2">
    <source>
        <dbReference type="SAM" id="MobiDB-lite"/>
    </source>
</evidence>
<evidence type="ECO:0000313" key="4">
    <source>
        <dbReference type="EMBL" id="KAG0711700.1"/>
    </source>
</evidence>
<dbReference type="Gene3D" id="2.30.29.30">
    <property type="entry name" value="Pleckstrin-homology domain (PH domain)/Phosphotyrosine-binding domain (PTB)"/>
    <property type="match status" value="1"/>
</dbReference>
<proteinExistence type="predicted"/>
<accession>A0A8J4XQE1</accession>
<dbReference type="InterPro" id="IPR052212">
    <property type="entry name" value="PH-like_domain"/>
</dbReference>
<dbReference type="InterPro" id="IPR001849">
    <property type="entry name" value="PH_domain"/>
</dbReference>
<dbReference type="AlphaFoldDB" id="A0A8J4XQE1"/>
<gene>
    <name evidence="4" type="primary">Phldb1</name>
    <name evidence="4" type="ORF">GWK47_002236</name>
</gene>
<evidence type="ECO:0000313" key="5">
    <source>
        <dbReference type="Proteomes" id="UP000770661"/>
    </source>
</evidence>
<dbReference type="FunFam" id="2.30.29.30:FF:000006">
    <property type="entry name" value="Pleckstrin homology like domain family B member 1"/>
    <property type="match status" value="1"/>
</dbReference>
<keyword evidence="5" id="KW-1185">Reference proteome</keyword>
<dbReference type="SUPFAM" id="SSF50729">
    <property type="entry name" value="PH domain-like"/>
    <property type="match status" value="1"/>
</dbReference>
<evidence type="ECO:0000259" key="3">
    <source>
        <dbReference type="PROSITE" id="PS50003"/>
    </source>
</evidence>
<dbReference type="Proteomes" id="UP000770661">
    <property type="component" value="Unassembled WGS sequence"/>
</dbReference>
<name>A0A8J4XQE1_CHIOP</name>
<dbReference type="SMART" id="SM00233">
    <property type="entry name" value="PH"/>
    <property type="match status" value="1"/>
</dbReference>
<sequence length="211" mass="24562">MSLVWMNIIHYYCNKRRRKMRHRESGEVASGGEDGRPLSDASSCCDTAEAGVKYRERARTQQRPLTRYLPVRSEQHFDLKQHIESAGHQIELCPFIIVSATACRGYLHKLGSKFRTWQKRWFVFDRSKRALVYYSDKSESKPRGGVYFQAIEEVYVDHLHSVKSPNPKLTFCVKTYERTFHLMAPSPEAMRIWIDIIFTGAEGYQEFQGGT</sequence>
<dbReference type="PANTHER" id="PTHR12156:SF5">
    <property type="entry name" value="FI18040P1"/>
    <property type="match status" value="1"/>
</dbReference>
<dbReference type="Pfam" id="PF00169">
    <property type="entry name" value="PH"/>
    <property type="match status" value="1"/>
</dbReference>
<dbReference type="InterPro" id="IPR011993">
    <property type="entry name" value="PH-like_dom_sf"/>
</dbReference>
<reference evidence="4" key="1">
    <citation type="submission" date="2020-07" db="EMBL/GenBank/DDBJ databases">
        <title>The High-quality genome of the commercially important snow crab, Chionoecetes opilio.</title>
        <authorList>
            <person name="Jeong J.-H."/>
            <person name="Ryu S."/>
        </authorList>
    </citation>
    <scope>NUCLEOTIDE SEQUENCE</scope>
    <source>
        <strain evidence="4">MADBK_172401_WGS</strain>
        <tissue evidence="4">Digestive gland</tissue>
    </source>
</reference>
<dbReference type="OrthoDB" id="6020705at2759"/>
<protein>
    <submittedName>
        <fullName evidence="4">Pleckstrin y-like domain family B member 1</fullName>
    </submittedName>
</protein>
<organism evidence="4 5">
    <name type="scientific">Chionoecetes opilio</name>
    <name type="common">Atlantic snow crab</name>
    <name type="synonym">Cancer opilio</name>
    <dbReference type="NCBI Taxonomy" id="41210"/>
    <lineage>
        <taxon>Eukaryota</taxon>
        <taxon>Metazoa</taxon>
        <taxon>Ecdysozoa</taxon>
        <taxon>Arthropoda</taxon>
        <taxon>Crustacea</taxon>
        <taxon>Multicrustacea</taxon>
        <taxon>Malacostraca</taxon>
        <taxon>Eumalacostraca</taxon>
        <taxon>Eucarida</taxon>
        <taxon>Decapoda</taxon>
        <taxon>Pleocyemata</taxon>
        <taxon>Brachyura</taxon>
        <taxon>Eubrachyura</taxon>
        <taxon>Majoidea</taxon>
        <taxon>Majidae</taxon>
        <taxon>Chionoecetes</taxon>
    </lineage>
</organism>
<comment type="caution">
    <text evidence="4">The sequence shown here is derived from an EMBL/GenBank/DDBJ whole genome shotgun (WGS) entry which is preliminary data.</text>
</comment>
<feature type="domain" description="PH" evidence="3">
    <location>
        <begin position="100"/>
        <end position="202"/>
    </location>
</feature>